<name>A0AAE1K753_9FABA</name>
<proteinExistence type="predicted"/>
<dbReference type="Proteomes" id="UP001293593">
    <property type="component" value="Unassembled WGS sequence"/>
</dbReference>
<sequence>MVLAHGGSGGISGGGRLESISTVMLKEAMATVGRVKQEQVWVSDDDIGHSSSGGCCDVEGEPNDSVFSEDSGRKSSQVTDEELKPVHAKLEEPGGAVDEVDGGAGVNRSSYLSPVFFPKPMEGLHEVGPPSFLKKEAMATVAIFHQPVNFF</sequence>
<evidence type="ECO:0000313" key="3">
    <source>
        <dbReference type="Proteomes" id="UP001293593"/>
    </source>
</evidence>
<protein>
    <submittedName>
        <fullName evidence="2">Uncharacterized protein</fullName>
    </submittedName>
</protein>
<reference evidence="2" key="1">
    <citation type="submission" date="2023-10" db="EMBL/GenBank/DDBJ databases">
        <title>Chromosome-level genome of the transformable northern wattle, Acacia crassicarpa.</title>
        <authorList>
            <person name="Massaro I."/>
            <person name="Sinha N.R."/>
            <person name="Poethig S."/>
            <person name="Leichty A.R."/>
        </authorList>
    </citation>
    <scope>NUCLEOTIDE SEQUENCE</scope>
    <source>
        <strain evidence="2">Acra3RX</strain>
        <tissue evidence="2">Leaf</tissue>
    </source>
</reference>
<comment type="caution">
    <text evidence="2">The sequence shown here is derived from an EMBL/GenBank/DDBJ whole genome shotgun (WGS) entry which is preliminary data.</text>
</comment>
<evidence type="ECO:0000256" key="1">
    <source>
        <dbReference type="SAM" id="MobiDB-lite"/>
    </source>
</evidence>
<gene>
    <name evidence="2" type="ORF">QN277_026858</name>
</gene>
<evidence type="ECO:0000313" key="2">
    <source>
        <dbReference type="EMBL" id="KAK4265865.1"/>
    </source>
</evidence>
<dbReference type="AlphaFoldDB" id="A0AAE1K753"/>
<organism evidence="2 3">
    <name type="scientific">Acacia crassicarpa</name>
    <name type="common">northern wattle</name>
    <dbReference type="NCBI Taxonomy" id="499986"/>
    <lineage>
        <taxon>Eukaryota</taxon>
        <taxon>Viridiplantae</taxon>
        <taxon>Streptophyta</taxon>
        <taxon>Embryophyta</taxon>
        <taxon>Tracheophyta</taxon>
        <taxon>Spermatophyta</taxon>
        <taxon>Magnoliopsida</taxon>
        <taxon>eudicotyledons</taxon>
        <taxon>Gunneridae</taxon>
        <taxon>Pentapetalae</taxon>
        <taxon>rosids</taxon>
        <taxon>fabids</taxon>
        <taxon>Fabales</taxon>
        <taxon>Fabaceae</taxon>
        <taxon>Caesalpinioideae</taxon>
        <taxon>mimosoid clade</taxon>
        <taxon>Acacieae</taxon>
        <taxon>Acacia</taxon>
    </lineage>
</organism>
<keyword evidence="3" id="KW-1185">Reference proteome</keyword>
<feature type="region of interest" description="Disordered" evidence="1">
    <location>
        <begin position="45"/>
        <end position="83"/>
    </location>
</feature>
<accession>A0AAE1K753</accession>
<dbReference type="EMBL" id="JAWXYG010000008">
    <property type="protein sequence ID" value="KAK4265865.1"/>
    <property type="molecule type" value="Genomic_DNA"/>
</dbReference>